<dbReference type="Pfam" id="PF01925">
    <property type="entry name" value="TauE"/>
    <property type="match status" value="1"/>
</dbReference>
<dbReference type="Proteomes" id="UP000193431">
    <property type="component" value="Chromosome"/>
</dbReference>
<evidence type="ECO:0000256" key="4">
    <source>
        <dbReference type="ARBA" id="ARBA00023136"/>
    </source>
</evidence>
<evidence type="ECO:0000313" key="6">
    <source>
        <dbReference type="EMBL" id="ARN76816.1"/>
    </source>
</evidence>
<keyword evidence="3 5" id="KW-1133">Transmembrane helix</keyword>
<feature type="transmembrane region" description="Helical" evidence="5">
    <location>
        <begin position="117"/>
        <end position="135"/>
    </location>
</feature>
<organism evidence="6 7">
    <name type="scientific">Nonlabens spongiae</name>
    <dbReference type="NCBI Taxonomy" id="331648"/>
    <lineage>
        <taxon>Bacteria</taxon>
        <taxon>Pseudomonadati</taxon>
        <taxon>Bacteroidota</taxon>
        <taxon>Flavobacteriia</taxon>
        <taxon>Flavobacteriales</taxon>
        <taxon>Flavobacteriaceae</taxon>
        <taxon>Nonlabens</taxon>
    </lineage>
</organism>
<dbReference type="PANTHER" id="PTHR43701:SF2">
    <property type="entry name" value="MEMBRANE TRANSPORTER PROTEIN YJNA-RELATED"/>
    <property type="match status" value="1"/>
</dbReference>
<keyword evidence="5" id="KW-1003">Cell membrane</keyword>
<gene>
    <name evidence="6" type="ORF">BST97_01710</name>
</gene>
<feature type="transmembrane region" description="Helical" evidence="5">
    <location>
        <begin position="155"/>
        <end position="185"/>
    </location>
</feature>
<dbReference type="InterPro" id="IPR051598">
    <property type="entry name" value="TSUP/Inactive_protease-like"/>
</dbReference>
<comment type="subcellular location">
    <subcellularLocation>
        <location evidence="5">Cell membrane</location>
        <topology evidence="5">Multi-pass membrane protein</topology>
    </subcellularLocation>
    <subcellularLocation>
        <location evidence="1">Membrane</location>
        <topology evidence="1">Multi-pass membrane protein</topology>
    </subcellularLocation>
</comment>
<feature type="transmembrane region" description="Helical" evidence="5">
    <location>
        <begin position="74"/>
        <end position="97"/>
    </location>
</feature>
<evidence type="ECO:0000256" key="5">
    <source>
        <dbReference type="RuleBase" id="RU363041"/>
    </source>
</evidence>
<evidence type="ECO:0000313" key="7">
    <source>
        <dbReference type="Proteomes" id="UP000193431"/>
    </source>
</evidence>
<accession>A0A1W6MH30</accession>
<dbReference type="GO" id="GO:0005886">
    <property type="term" value="C:plasma membrane"/>
    <property type="evidence" value="ECO:0007669"/>
    <property type="project" value="UniProtKB-SubCell"/>
</dbReference>
<dbReference type="AlphaFoldDB" id="A0A1W6MH30"/>
<dbReference type="OrthoDB" id="8559161at2"/>
<feature type="transmembrane region" description="Helical" evidence="5">
    <location>
        <begin position="43"/>
        <end position="62"/>
    </location>
</feature>
<proteinExistence type="inferred from homology"/>
<dbReference type="STRING" id="331648.BST97_01710"/>
<evidence type="ECO:0000256" key="3">
    <source>
        <dbReference type="ARBA" id="ARBA00022989"/>
    </source>
</evidence>
<evidence type="ECO:0000256" key="1">
    <source>
        <dbReference type="ARBA" id="ARBA00004141"/>
    </source>
</evidence>
<feature type="transmembrane region" description="Helical" evidence="5">
    <location>
        <begin position="221"/>
        <end position="239"/>
    </location>
</feature>
<reference evidence="6 7" key="1">
    <citation type="submission" date="2016-11" db="EMBL/GenBank/DDBJ databases">
        <title>Trade-off between light-utilization and light-protection in marine flavobacteria.</title>
        <authorList>
            <person name="Kumagai Y."/>
        </authorList>
    </citation>
    <scope>NUCLEOTIDE SEQUENCE [LARGE SCALE GENOMIC DNA]</scope>
    <source>
        <strain evidence="6 7">JCM 13191</strain>
    </source>
</reference>
<name>A0A1W6MH30_9FLAO</name>
<keyword evidence="2 5" id="KW-0812">Transmembrane</keyword>
<dbReference type="RefSeq" id="WP_085765617.1">
    <property type="nucleotide sequence ID" value="NZ_CP019344.1"/>
</dbReference>
<protein>
    <recommendedName>
        <fullName evidence="5">Probable membrane transporter protein</fullName>
    </recommendedName>
</protein>
<keyword evidence="7" id="KW-1185">Reference proteome</keyword>
<feature type="transmembrane region" description="Helical" evidence="5">
    <location>
        <begin position="251"/>
        <end position="268"/>
    </location>
</feature>
<comment type="similarity">
    <text evidence="5">Belongs to the 4-toluene sulfonate uptake permease (TSUP) (TC 2.A.102) family.</text>
</comment>
<feature type="transmembrane region" description="Helical" evidence="5">
    <location>
        <begin position="6"/>
        <end position="36"/>
    </location>
</feature>
<dbReference type="EMBL" id="CP019344">
    <property type="protein sequence ID" value="ARN76816.1"/>
    <property type="molecule type" value="Genomic_DNA"/>
</dbReference>
<dbReference type="PANTHER" id="PTHR43701">
    <property type="entry name" value="MEMBRANE TRANSPORTER PROTEIN MJ0441-RELATED"/>
    <property type="match status" value="1"/>
</dbReference>
<sequence>MELIEILGYVGALVIGLVLGLIGGGGSILTVPILVYALGLNPVLATAYSLFVVGSTALIGAVRNMFKGMVDFRTALVFAVPAFIAVYLTRAYMIPAIPEVLFEFRFRESEITITKNLAIMLFFAVIMLLASVSMIRNKRKETDVETEVSYNYPLIVVEGAVVGTLTGIVGAGGGFLIIPALVLLAKLPMKKAVATSLLIIAIKSLIGFIGDVQNLEIDWSFLTVFSGLSIIGIFIGIWLNKFVDGKKLKKGFGWFVLVMGIYIIYQELTS</sequence>
<dbReference type="InterPro" id="IPR002781">
    <property type="entry name" value="TM_pro_TauE-like"/>
</dbReference>
<keyword evidence="4 5" id="KW-0472">Membrane</keyword>
<evidence type="ECO:0000256" key="2">
    <source>
        <dbReference type="ARBA" id="ARBA00022692"/>
    </source>
</evidence>